<dbReference type="AlphaFoldDB" id="A0A6A0ABG3"/>
<evidence type="ECO:0000313" key="1">
    <source>
        <dbReference type="EMBL" id="GFH29237.1"/>
    </source>
</evidence>
<proteinExistence type="predicted"/>
<gene>
    <name evidence="1" type="ORF">HaLaN_27870</name>
</gene>
<evidence type="ECO:0000313" key="2">
    <source>
        <dbReference type="Proteomes" id="UP000485058"/>
    </source>
</evidence>
<dbReference type="EMBL" id="BLLF01004250">
    <property type="protein sequence ID" value="GFH29237.1"/>
    <property type="molecule type" value="Genomic_DNA"/>
</dbReference>
<keyword evidence="2" id="KW-1185">Reference proteome</keyword>
<protein>
    <submittedName>
        <fullName evidence="1">Uncharacterized protein</fullName>
    </submittedName>
</protein>
<feature type="non-terminal residue" evidence="1">
    <location>
        <position position="1"/>
    </location>
</feature>
<feature type="non-terminal residue" evidence="1">
    <location>
        <position position="41"/>
    </location>
</feature>
<comment type="caution">
    <text evidence="1">The sequence shown here is derived from an EMBL/GenBank/DDBJ whole genome shotgun (WGS) entry which is preliminary data.</text>
</comment>
<dbReference type="Proteomes" id="UP000485058">
    <property type="component" value="Unassembled WGS sequence"/>
</dbReference>
<organism evidence="1 2">
    <name type="scientific">Haematococcus lacustris</name>
    <name type="common">Green alga</name>
    <name type="synonym">Haematococcus pluvialis</name>
    <dbReference type="NCBI Taxonomy" id="44745"/>
    <lineage>
        <taxon>Eukaryota</taxon>
        <taxon>Viridiplantae</taxon>
        <taxon>Chlorophyta</taxon>
        <taxon>core chlorophytes</taxon>
        <taxon>Chlorophyceae</taxon>
        <taxon>CS clade</taxon>
        <taxon>Chlamydomonadales</taxon>
        <taxon>Haematococcaceae</taxon>
        <taxon>Haematococcus</taxon>
    </lineage>
</organism>
<reference evidence="1 2" key="1">
    <citation type="submission" date="2020-02" db="EMBL/GenBank/DDBJ databases">
        <title>Draft genome sequence of Haematococcus lacustris strain NIES-144.</title>
        <authorList>
            <person name="Morimoto D."/>
            <person name="Nakagawa S."/>
            <person name="Yoshida T."/>
            <person name="Sawayama S."/>
        </authorList>
    </citation>
    <scope>NUCLEOTIDE SEQUENCE [LARGE SCALE GENOMIC DNA]</scope>
    <source>
        <strain evidence="1 2">NIES-144</strain>
    </source>
</reference>
<sequence>MQNCSSWHKPAVAPQLWPGTAVVYLYGDGQLQFFRIVSHRH</sequence>
<accession>A0A6A0ABG3</accession>
<name>A0A6A0ABG3_HAELA</name>